<comment type="caution">
    <text evidence="3">The sequence shown here is derived from an EMBL/GenBank/DDBJ whole genome shotgun (WGS) entry which is preliminary data.</text>
</comment>
<accession>A0A150GE19</accession>
<feature type="domain" description="SET" evidence="2">
    <location>
        <begin position="152"/>
        <end position="314"/>
    </location>
</feature>
<keyword evidence="4" id="KW-1185">Reference proteome</keyword>
<dbReference type="InterPro" id="IPR001214">
    <property type="entry name" value="SET_dom"/>
</dbReference>
<dbReference type="Gene3D" id="2.170.270.10">
    <property type="entry name" value="SET domain"/>
    <property type="match status" value="1"/>
</dbReference>
<proteinExistence type="predicted"/>
<dbReference type="InterPro" id="IPR046341">
    <property type="entry name" value="SET_dom_sf"/>
</dbReference>
<dbReference type="OrthoDB" id="548257at2759"/>
<organism evidence="3 4">
    <name type="scientific">Gonium pectorale</name>
    <name type="common">Green alga</name>
    <dbReference type="NCBI Taxonomy" id="33097"/>
    <lineage>
        <taxon>Eukaryota</taxon>
        <taxon>Viridiplantae</taxon>
        <taxon>Chlorophyta</taxon>
        <taxon>core chlorophytes</taxon>
        <taxon>Chlorophyceae</taxon>
        <taxon>CS clade</taxon>
        <taxon>Chlamydomonadales</taxon>
        <taxon>Volvocaceae</taxon>
        <taxon>Gonium</taxon>
    </lineage>
</organism>
<evidence type="ECO:0000313" key="3">
    <source>
        <dbReference type="EMBL" id="KXZ48101.1"/>
    </source>
</evidence>
<dbReference type="EMBL" id="LSYV01000031">
    <property type="protein sequence ID" value="KXZ48101.1"/>
    <property type="molecule type" value="Genomic_DNA"/>
</dbReference>
<dbReference type="CDD" id="cd08161">
    <property type="entry name" value="SET"/>
    <property type="match status" value="1"/>
</dbReference>
<evidence type="ECO:0000256" key="1">
    <source>
        <dbReference type="SAM" id="MobiDB-lite"/>
    </source>
</evidence>
<evidence type="ECO:0000313" key="4">
    <source>
        <dbReference type="Proteomes" id="UP000075714"/>
    </source>
</evidence>
<name>A0A150GE19_GONPE</name>
<feature type="region of interest" description="Disordered" evidence="1">
    <location>
        <begin position="357"/>
        <end position="395"/>
    </location>
</feature>
<dbReference type="Pfam" id="PF00856">
    <property type="entry name" value="SET"/>
    <property type="match status" value="1"/>
</dbReference>
<dbReference type="Proteomes" id="UP000075714">
    <property type="component" value="Unassembled WGS sequence"/>
</dbReference>
<dbReference type="SUPFAM" id="SSF82199">
    <property type="entry name" value="SET domain"/>
    <property type="match status" value="1"/>
</dbReference>
<gene>
    <name evidence="3" type="ORF">GPECTOR_30g196</name>
</gene>
<sequence>MTSVARDLGLQGDAWLRLSVLQPGGIQADGARCCFIQRWSLQRLHLTMAAPGQVRVCGLTFDAALAPAVRSVQESWQAGLGRELRFADPSKVQLAFTGSAIDQQLSRNIVLHKLARLLGLDGDNGRPDAPLPEGPMLLEGAMQPCVDSARGGAGLQATQPIKKNTVLGVVGGYVMPTGAAEDFVNFGYRDCRPEVSARLRGAVAGAQSDVATAWRMLSGAFRMPLPKGVERPGDGAPTSPVELSMLGYGTLLALVNDPRVNPRDWTPGNDVDLQEAVDRANCAVIPMSVRGLVLPVLVALRDIAPGEQLLRDYGADWWRQLAAVWEVVEHDGLDAARLLHGTQHCPHQLPAQLPDTEAAHAKPKPSPDLYSSAMTASAATPGHVANSTTGAAQPE</sequence>
<reference evidence="4" key="1">
    <citation type="journal article" date="2016" name="Nat. Commun.">
        <title>The Gonium pectorale genome demonstrates co-option of cell cycle regulation during the evolution of multicellularity.</title>
        <authorList>
            <person name="Hanschen E.R."/>
            <person name="Marriage T.N."/>
            <person name="Ferris P.J."/>
            <person name="Hamaji T."/>
            <person name="Toyoda A."/>
            <person name="Fujiyama A."/>
            <person name="Neme R."/>
            <person name="Noguchi H."/>
            <person name="Minakuchi Y."/>
            <person name="Suzuki M."/>
            <person name="Kawai-Toyooka H."/>
            <person name="Smith D.R."/>
            <person name="Sparks H."/>
            <person name="Anderson J."/>
            <person name="Bakaric R."/>
            <person name="Luria V."/>
            <person name="Karger A."/>
            <person name="Kirschner M.W."/>
            <person name="Durand P.M."/>
            <person name="Michod R.E."/>
            <person name="Nozaki H."/>
            <person name="Olson B.J."/>
        </authorList>
    </citation>
    <scope>NUCLEOTIDE SEQUENCE [LARGE SCALE GENOMIC DNA]</scope>
    <source>
        <strain evidence="4">NIES-2863</strain>
    </source>
</reference>
<protein>
    <recommendedName>
        <fullName evidence="2">SET domain-containing protein</fullName>
    </recommendedName>
</protein>
<dbReference type="AlphaFoldDB" id="A0A150GE19"/>
<feature type="compositionally biased region" description="Polar residues" evidence="1">
    <location>
        <begin position="385"/>
        <end position="395"/>
    </location>
</feature>
<evidence type="ECO:0000259" key="2">
    <source>
        <dbReference type="Pfam" id="PF00856"/>
    </source>
</evidence>